<evidence type="ECO:0000313" key="2">
    <source>
        <dbReference type="Proteomes" id="UP000244892"/>
    </source>
</evidence>
<dbReference type="Proteomes" id="UP000244892">
    <property type="component" value="Chromosome"/>
</dbReference>
<protein>
    <submittedName>
        <fullName evidence="1">Uncharacterized protein</fullName>
    </submittedName>
</protein>
<gene>
    <name evidence="1" type="ORF">DEH84_06915</name>
</gene>
<organism evidence="1 2">
    <name type="scientific">Aquabacterium olei</name>
    <dbReference type="NCBI Taxonomy" id="1296669"/>
    <lineage>
        <taxon>Bacteria</taxon>
        <taxon>Pseudomonadati</taxon>
        <taxon>Pseudomonadota</taxon>
        <taxon>Betaproteobacteria</taxon>
        <taxon>Burkholderiales</taxon>
        <taxon>Aquabacterium</taxon>
    </lineage>
</organism>
<dbReference type="AlphaFoldDB" id="A0A2U8FQD6"/>
<keyword evidence="2" id="KW-1185">Reference proteome</keyword>
<dbReference type="EMBL" id="CP029210">
    <property type="protein sequence ID" value="AWI53190.1"/>
    <property type="molecule type" value="Genomic_DNA"/>
</dbReference>
<accession>A0A2U8FQD6</accession>
<name>A0A2U8FQD6_9BURK</name>
<reference evidence="1 2" key="1">
    <citation type="submission" date="2018-05" db="EMBL/GenBank/DDBJ databases">
        <title>complete genome sequence of Aquabacterium olei NBRC 110486.</title>
        <authorList>
            <person name="Tang B."/>
            <person name="Chang J."/>
            <person name="Zhang L."/>
            <person name="Yang H."/>
        </authorList>
    </citation>
    <scope>NUCLEOTIDE SEQUENCE [LARGE SCALE GENOMIC DNA]</scope>
    <source>
        <strain evidence="1 2">NBRC 110486</strain>
    </source>
</reference>
<evidence type="ECO:0000313" key="1">
    <source>
        <dbReference type="EMBL" id="AWI53190.1"/>
    </source>
</evidence>
<proteinExistence type="predicted"/>
<sequence length="95" mass="10710">MPDELMDNRDKAVLAERVTQKIKAGLSGVLDEPSYQALEWALFILAEVRHAAQCASELVDPNGGDYERSEREHKKAEILERLWRAVVTDGLDCEV</sequence>
<dbReference type="KEGG" id="aon:DEH84_06915"/>